<gene>
    <name evidence="4" type="ORF">GCM10010917_38420</name>
</gene>
<dbReference type="InterPro" id="IPR050624">
    <property type="entry name" value="HTH-type_Tx_Regulator"/>
</dbReference>
<feature type="domain" description="HTH tetR-type" evidence="3">
    <location>
        <begin position="18"/>
        <end position="78"/>
    </location>
</feature>
<keyword evidence="5" id="KW-1185">Reference proteome</keyword>
<dbReference type="PANTHER" id="PTHR43479">
    <property type="entry name" value="ACREF/ENVCD OPERON REPRESSOR-RELATED"/>
    <property type="match status" value="1"/>
</dbReference>
<dbReference type="PROSITE" id="PS50977">
    <property type="entry name" value="HTH_TETR_2"/>
    <property type="match status" value="1"/>
</dbReference>
<accession>A0ABQ1GTC7</accession>
<dbReference type="InterPro" id="IPR009057">
    <property type="entry name" value="Homeodomain-like_sf"/>
</dbReference>
<dbReference type="Pfam" id="PF00440">
    <property type="entry name" value="TetR_N"/>
    <property type="match status" value="1"/>
</dbReference>
<dbReference type="InterPro" id="IPR036271">
    <property type="entry name" value="Tet_transcr_reg_TetR-rel_C_sf"/>
</dbReference>
<dbReference type="Proteomes" id="UP000609323">
    <property type="component" value="Unassembled WGS sequence"/>
</dbReference>
<name>A0ABQ1GTC7_9BACL</name>
<evidence type="ECO:0000256" key="2">
    <source>
        <dbReference type="PROSITE-ProRule" id="PRU00335"/>
    </source>
</evidence>
<dbReference type="InterPro" id="IPR001647">
    <property type="entry name" value="HTH_TetR"/>
</dbReference>
<proteinExistence type="predicted"/>
<sequence>MNGFEEKAAPNGFEQRTAKIRTKILQTTFALLQNGPYKKLKITDIAKAAGVSQVTIYNYFGSKEVLLREAFKDRAMTSMDEFETFMEAGHSFRETMDYVLRNKQNTYSLVSSSLVEDLIAQDPEISRFIENEYKERAFPLMIRLIERGKQSGEVSSSVSLPVFIAYLQMFISNSKQLLEASKNSGDAEKFNSELTELFFYGLCGKK</sequence>
<dbReference type="PANTHER" id="PTHR43479:SF21">
    <property type="entry name" value="TRANSCRIPTIONAL REGULATOR, TETR FAMILY"/>
    <property type="match status" value="1"/>
</dbReference>
<protein>
    <submittedName>
        <fullName evidence="4">TetR family transcriptional regulator</fullName>
    </submittedName>
</protein>
<feature type="DNA-binding region" description="H-T-H motif" evidence="2">
    <location>
        <begin position="41"/>
        <end position="60"/>
    </location>
</feature>
<evidence type="ECO:0000259" key="3">
    <source>
        <dbReference type="PROSITE" id="PS50977"/>
    </source>
</evidence>
<dbReference type="RefSeq" id="WP_094094606.1">
    <property type="nucleotide sequence ID" value="NZ_BMHF01000019.1"/>
</dbReference>
<dbReference type="SUPFAM" id="SSF46689">
    <property type="entry name" value="Homeodomain-like"/>
    <property type="match status" value="1"/>
</dbReference>
<keyword evidence="1 2" id="KW-0238">DNA-binding</keyword>
<comment type="caution">
    <text evidence="4">The sequence shown here is derived from an EMBL/GenBank/DDBJ whole genome shotgun (WGS) entry which is preliminary data.</text>
</comment>
<dbReference type="EMBL" id="BMHF01000019">
    <property type="protein sequence ID" value="GGA49450.1"/>
    <property type="molecule type" value="Genomic_DNA"/>
</dbReference>
<evidence type="ECO:0000313" key="4">
    <source>
        <dbReference type="EMBL" id="GGA49450.1"/>
    </source>
</evidence>
<organism evidence="4 5">
    <name type="scientific">Paenibacillus physcomitrellae</name>
    <dbReference type="NCBI Taxonomy" id="1619311"/>
    <lineage>
        <taxon>Bacteria</taxon>
        <taxon>Bacillati</taxon>
        <taxon>Bacillota</taxon>
        <taxon>Bacilli</taxon>
        <taxon>Bacillales</taxon>
        <taxon>Paenibacillaceae</taxon>
        <taxon>Paenibacillus</taxon>
    </lineage>
</organism>
<dbReference type="SUPFAM" id="SSF48498">
    <property type="entry name" value="Tetracyclin repressor-like, C-terminal domain"/>
    <property type="match status" value="1"/>
</dbReference>
<reference evidence="5" key="1">
    <citation type="journal article" date="2019" name="Int. J. Syst. Evol. Microbiol.">
        <title>The Global Catalogue of Microorganisms (GCM) 10K type strain sequencing project: providing services to taxonomists for standard genome sequencing and annotation.</title>
        <authorList>
            <consortium name="The Broad Institute Genomics Platform"/>
            <consortium name="The Broad Institute Genome Sequencing Center for Infectious Disease"/>
            <person name="Wu L."/>
            <person name="Ma J."/>
        </authorList>
    </citation>
    <scope>NUCLEOTIDE SEQUENCE [LARGE SCALE GENOMIC DNA]</scope>
    <source>
        <strain evidence="5">CGMCC 1.15044</strain>
    </source>
</reference>
<evidence type="ECO:0000313" key="5">
    <source>
        <dbReference type="Proteomes" id="UP000609323"/>
    </source>
</evidence>
<evidence type="ECO:0000256" key="1">
    <source>
        <dbReference type="ARBA" id="ARBA00023125"/>
    </source>
</evidence>
<dbReference type="Gene3D" id="1.10.357.10">
    <property type="entry name" value="Tetracycline Repressor, domain 2"/>
    <property type="match status" value="1"/>
</dbReference>